<dbReference type="EMBL" id="JBHLUX010000091">
    <property type="protein sequence ID" value="MFC0473070.1"/>
    <property type="molecule type" value="Genomic_DNA"/>
</dbReference>
<name>A0ABV6KIC0_9BACI</name>
<accession>A0ABV6KIC0</accession>
<dbReference type="Proteomes" id="UP001589838">
    <property type="component" value="Unassembled WGS sequence"/>
</dbReference>
<keyword evidence="2" id="KW-0175">Coiled coil</keyword>
<organism evidence="5 6">
    <name type="scientific">Halalkalibacter kiskunsagensis</name>
    <dbReference type="NCBI Taxonomy" id="1548599"/>
    <lineage>
        <taxon>Bacteria</taxon>
        <taxon>Bacillati</taxon>
        <taxon>Bacillota</taxon>
        <taxon>Bacilli</taxon>
        <taxon>Bacillales</taxon>
        <taxon>Bacillaceae</taxon>
        <taxon>Halalkalibacter</taxon>
    </lineage>
</organism>
<feature type="domain" description="Bacillithiol biosynthesis BshC C-terminal coiled-coil" evidence="4">
    <location>
        <begin position="380"/>
        <end position="539"/>
    </location>
</feature>
<evidence type="ECO:0000313" key="5">
    <source>
        <dbReference type="EMBL" id="MFC0473070.1"/>
    </source>
</evidence>
<evidence type="ECO:0000256" key="1">
    <source>
        <dbReference type="ARBA" id="ARBA00022598"/>
    </source>
</evidence>
<dbReference type="EC" id="6.-.-.-" evidence="2"/>
<proteinExistence type="inferred from homology"/>
<protein>
    <recommendedName>
        <fullName evidence="2">Putative cysteine ligase BshC</fullName>
        <ecNumber evidence="2">6.-.-.-</ecNumber>
    </recommendedName>
</protein>
<dbReference type="InterPro" id="IPR055398">
    <property type="entry name" value="Rossmann-like_BshC"/>
</dbReference>
<reference evidence="5 6" key="1">
    <citation type="submission" date="2024-09" db="EMBL/GenBank/DDBJ databases">
        <authorList>
            <person name="Sun Q."/>
            <person name="Mori K."/>
        </authorList>
    </citation>
    <scope>NUCLEOTIDE SEQUENCE [LARGE SCALE GENOMIC DNA]</scope>
    <source>
        <strain evidence="5 6">NCAIM B.02610</strain>
    </source>
</reference>
<dbReference type="Pfam" id="PF24850">
    <property type="entry name" value="CC_BshC"/>
    <property type="match status" value="1"/>
</dbReference>
<keyword evidence="6" id="KW-1185">Reference proteome</keyword>
<feature type="coiled-coil region" evidence="2">
    <location>
        <begin position="452"/>
        <end position="479"/>
    </location>
</feature>
<evidence type="ECO:0000259" key="4">
    <source>
        <dbReference type="Pfam" id="PF24850"/>
    </source>
</evidence>
<evidence type="ECO:0000259" key="3">
    <source>
        <dbReference type="Pfam" id="PF10079"/>
    </source>
</evidence>
<dbReference type="InterPro" id="IPR055399">
    <property type="entry name" value="CC_BshC"/>
</dbReference>
<gene>
    <name evidence="2 5" type="primary">bshC</name>
    <name evidence="5" type="ORF">ACFFHM_21900</name>
</gene>
<evidence type="ECO:0000313" key="6">
    <source>
        <dbReference type="Proteomes" id="UP001589838"/>
    </source>
</evidence>
<dbReference type="InterPro" id="IPR011199">
    <property type="entry name" value="Bacillithiol_biosynth_BshC"/>
</dbReference>
<evidence type="ECO:0000256" key="2">
    <source>
        <dbReference type="HAMAP-Rule" id="MF_01867"/>
    </source>
</evidence>
<dbReference type="RefSeq" id="WP_335960984.1">
    <property type="nucleotide sequence ID" value="NZ_JAXBLX010000013.1"/>
</dbReference>
<dbReference type="Pfam" id="PF10079">
    <property type="entry name" value="Rossmann-like_BshC"/>
    <property type="match status" value="1"/>
</dbReference>
<feature type="domain" description="Bacillithiol biosynthesis BshC N-terminal Rossmann-like" evidence="3">
    <location>
        <begin position="1"/>
        <end position="377"/>
    </location>
</feature>
<comment type="similarity">
    <text evidence="2">Belongs to the BshC family.</text>
</comment>
<dbReference type="NCBIfam" id="TIGR03998">
    <property type="entry name" value="thiol_BshC"/>
    <property type="match status" value="1"/>
</dbReference>
<keyword evidence="1 2" id="KW-0436">Ligase</keyword>
<dbReference type="PIRSF" id="PIRSF012535">
    <property type="entry name" value="UCP012535"/>
    <property type="match status" value="1"/>
</dbReference>
<sequence>MEVREIDLTADTGFISEYISGEKVNEVFFDYSYTDDDKFNQRVDHILTRTFKRNEVADYLSSVHSSLDFEDQARIQIEKLRTSNSLVVVGGQQAGLLSGPLYTVYKAMSIILLAKQQEEKLNLPVIPIFWVAGEDHDVDEIRYVYKEKAGRWKKHLYDGELPIASASSLPLDSEELEKWVQEMFATLPETAFTKSLLGKVSVFLSESKTIVDFFRKVMNWFFGKEGLLLLDAHDPAIRKLEVDYFKRLIQEVEQVQSAQQEGARSFLKAGYGEPIKTDEKNAHLFFEINGERRRLDYHEGVFSVKGINITYTKEELIKILTSTPERFSNNVVTRPLMQEWLLPVLSFVSGPGELLYWATLKGVFAHFDVKMPPIVPRIQMTFVPPQVGKWLEEMNYDIKPFLQGKLEEIQEDWLKDVTPYPVSEVVDMVRNELVTNHYPIRQLAQKMDPTLAKLSEKNLVILNDQINFMEKKMKNFVRQSHENALSKFTETGHWLAPLNRPQERIIHPIVLMNVIGIERFRRLLSTKMSVNDKHKVVYL</sequence>
<dbReference type="HAMAP" id="MF_01867">
    <property type="entry name" value="BshC"/>
    <property type="match status" value="1"/>
</dbReference>
<comment type="function">
    <text evidence="2">Involved in bacillithiol (BSH) biosynthesis. May catalyze the last step of the pathway, the addition of cysteine to glucosamine malate (GlcN-Mal) to generate BSH.</text>
</comment>
<comment type="caution">
    <text evidence="5">The sequence shown here is derived from an EMBL/GenBank/DDBJ whole genome shotgun (WGS) entry which is preliminary data.</text>
</comment>